<keyword evidence="7" id="KW-1185">Reference proteome</keyword>
<accession>A0A9U8E8B0</accession>
<dbReference type="AlphaFoldDB" id="A0A9U8E8B0"/>
<evidence type="ECO:0000256" key="5">
    <source>
        <dbReference type="SAM" id="Coils"/>
    </source>
</evidence>
<feature type="repeat" description="TPR" evidence="4">
    <location>
        <begin position="203"/>
        <end position="236"/>
    </location>
</feature>
<dbReference type="GeneID" id="106063208"/>
<keyword evidence="5" id="KW-0175">Coiled coil</keyword>
<dbReference type="SUPFAM" id="SSF48371">
    <property type="entry name" value="ARM repeat"/>
    <property type="match status" value="1"/>
</dbReference>
<dbReference type="PROSITE" id="PS50293">
    <property type="entry name" value="TPR_REGION"/>
    <property type="match status" value="1"/>
</dbReference>
<dbReference type="PANTHER" id="PTHR46540">
    <property type="entry name" value="TETRATRICOPEPTIDE REPEAT PROTEIN 12"/>
    <property type="match status" value="1"/>
</dbReference>
<dbReference type="Pfam" id="PF13181">
    <property type="entry name" value="TPR_8"/>
    <property type="match status" value="1"/>
</dbReference>
<dbReference type="RefSeq" id="XP_013076972.2">
    <property type="nucleotide sequence ID" value="XM_013221518.2"/>
</dbReference>
<dbReference type="Gene3D" id="1.25.40.10">
    <property type="entry name" value="Tetratricopeptide repeat domain"/>
    <property type="match status" value="1"/>
</dbReference>
<protein>
    <recommendedName>
        <fullName evidence="3">Protein unc-45 homolog B</fullName>
    </recommendedName>
</protein>
<dbReference type="Proteomes" id="UP001165740">
    <property type="component" value="Chromosome 11"/>
</dbReference>
<dbReference type="SMART" id="SM00185">
    <property type="entry name" value="ARM"/>
    <property type="match status" value="2"/>
</dbReference>
<organism evidence="7 8">
    <name type="scientific">Biomphalaria glabrata</name>
    <name type="common">Bloodfluke planorb</name>
    <name type="synonym">Freshwater snail</name>
    <dbReference type="NCBI Taxonomy" id="6526"/>
    <lineage>
        <taxon>Eukaryota</taxon>
        <taxon>Metazoa</taxon>
        <taxon>Spiralia</taxon>
        <taxon>Lophotrochozoa</taxon>
        <taxon>Mollusca</taxon>
        <taxon>Gastropoda</taxon>
        <taxon>Heterobranchia</taxon>
        <taxon>Euthyneura</taxon>
        <taxon>Panpulmonata</taxon>
        <taxon>Hygrophila</taxon>
        <taxon>Lymnaeoidea</taxon>
        <taxon>Planorbidae</taxon>
        <taxon>Biomphalaria</taxon>
    </lineage>
</organism>
<comment type="subcellular location">
    <subcellularLocation>
        <location evidence="1">Cytoplasm</location>
        <location evidence="1">Myofibril</location>
        <location evidence="1">Sarcomere</location>
        <location evidence="1">A band</location>
    </subcellularLocation>
    <subcellularLocation>
        <location evidence="2">Cytoplasm</location>
        <location evidence="2">Myofibril</location>
        <location evidence="2">Sarcomere</location>
        <location evidence="2">Z line</location>
    </subcellularLocation>
</comment>
<dbReference type="Pfam" id="PF13432">
    <property type="entry name" value="TPR_16"/>
    <property type="match status" value="1"/>
</dbReference>
<dbReference type="PANTHER" id="PTHR46540:SF1">
    <property type="entry name" value="TETRATRICOPEPTIDE REPEAT PROTEIN 12"/>
    <property type="match status" value="1"/>
</dbReference>
<feature type="repeat" description="TPR" evidence="4">
    <location>
        <begin position="135"/>
        <end position="168"/>
    </location>
</feature>
<proteinExistence type="predicted"/>
<evidence type="ECO:0000256" key="1">
    <source>
        <dbReference type="ARBA" id="ARBA00004161"/>
    </source>
</evidence>
<dbReference type="InterPro" id="IPR043195">
    <property type="entry name" value="TTC12"/>
</dbReference>
<evidence type="ECO:0000256" key="3">
    <source>
        <dbReference type="ARBA" id="ARBA00020768"/>
    </source>
</evidence>
<dbReference type="InterPro" id="IPR000225">
    <property type="entry name" value="Armadillo"/>
</dbReference>
<dbReference type="InterPro" id="IPR011990">
    <property type="entry name" value="TPR-like_helical_dom_sf"/>
</dbReference>
<evidence type="ECO:0000313" key="7">
    <source>
        <dbReference type="Proteomes" id="UP001165740"/>
    </source>
</evidence>
<feature type="coiled-coil region" evidence="5">
    <location>
        <begin position="16"/>
        <end position="43"/>
    </location>
</feature>
<evidence type="ECO:0000256" key="4">
    <source>
        <dbReference type="PROSITE-ProRule" id="PRU00339"/>
    </source>
</evidence>
<dbReference type="SUPFAM" id="SSF48452">
    <property type="entry name" value="TPR-like"/>
    <property type="match status" value="1"/>
</dbReference>
<dbReference type="GO" id="GO:0070286">
    <property type="term" value="P:axonemal dynein complex assembly"/>
    <property type="evidence" value="ECO:0007669"/>
    <property type="project" value="TreeGrafter"/>
</dbReference>
<dbReference type="InterPro" id="IPR019734">
    <property type="entry name" value="TPR_rpt"/>
</dbReference>
<dbReference type="GO" id="GO:0030018">
    <property type="term" value="C:Z disc"/>
    <property type="evidence" value="ECO:0007669"/>
    <property type="project" value="UniProtKB-SubCell"/>
</dbReference>
<dbReference type="InterPro" id="IPR016024">
    <property type="entry name" value="ARM-type_fold"/>
</dbReference>
<dbReference type="GO" id="GO:0007288">
    <property type="term" value="P:sperm axoneme assembly"/>
    <property type="evidence" value="ECO:0007669"/>
    <property type="project" value="TreeGrafter"/>
</dbReference>
<dbReference type="InterPro" id="IPR011989">
    <property type="entry name" value="ARM-like"/>
</dbReference>
<evidence type="ECO:0000313" key="8">
    <source>
        <dbReference type="RefSeq" id="XP_013076972.2"/>
    </source>
</evidence>
<feature type="region of interest" description="Disordered" evidence="6">
    <location>
        <begin position="56"/>
        <end position="81"/>
    </location>
</feature>
<dbReference type="OrthoDB" id="629492at2759"/>
<reference evidence="8" key="1">
    <citation type="submission" date="2025-08" db="UniProtKB">
        <authorList>
            <consortium name="RefSeq"/>
        </authorList>
    </citation>
    <scope>IDENTIFICATION</scope>
</reference>
<dbReference type="OMA" id="AVQQNCA"/>
<dbReference type="SMART" id="SM00028">
    <property type="entry name" value="TPR"/>
    <property type="match status" value="3"/>
</dbReference>
<dbReference type="GO" id="GO:0031672">
    <property type="term" value="C:A band"/>
    <property type="evidence" value="ECO:0007669"/>
    <property type="project" value="UniProtKB-SubCell"/>
</dbReference>
<gene>
    <name evidence="8" type="primary">LOC106063208</name>
</gene>
<evidence type="ECO:0000256" key="2">
    <source>
        <dbReference type="ARBA" id="ARBA00004216"/>
    </source>
</evidence>
<dbReference type="PROSITE" id="PS50005">
    <property type="entry name" value="TPR"/>
    <property type="match status" value="2"/>
</dbReference>
<keyword evidence="4" id="KW-0802">TPR repeat</keyword>
<dbReference type="GO" id="GO:0005813">
    <property type="term" value="C:centrosome"/>
    <property type="evidence" value="ECO:0007669"/>
    <property type="project" value="TreeGrafter"/>
</dbReference>
<evidence type="ECO:0000256" key="6">
    <source>
        <dbReference type="SAM" id="MobiDB-lite"/>
    </source>
</evidence>
<dbReference type="Gene3D" id="1.25.10.10">
    <property type="entry name" value="Leucine-rich Repeat Variant"/>
    <property type="match status" value="2"/>
</dbReference>
<name>A0A9U8E8B0_BIOGL</name>
<sequence length="735" mass="81658">MANVPKLPNQPSEKEIQNFLSKVDEIENVLKGLNSDNEEKRDLYMSKADEMIEKIQKEKKNPVDVNDEEEPDMPRTKTGFSKTSINKDCYKNDTESASIPGPAITECMDQNAFMAAMEADAKERAERRKERETTANTLKEQGNTEFKQGNFQKALELYNQAIDQIRDSSVLYTNRAQARMKLGLYSDALKDCDLALRLWPNCLKAYVHQGHAYLALKDFDKARKSYQQILSVDPKKESMVQEYIADVNRAEEASQMEAKATKLFESGDEVASGVVDVLNRVSQKNQLPLYYSGGFRVLASVIKDADSQTLFRTHNGFQLLREHQLLSRCLSSSLNTLSKEEKDVMSAALEMLTSACKDNETNQQMLLSLPEFVHQISSILVFNFKGQGRVLKIACLNLLHEISLTSAGRAAIVGKFDVDRLTAALFPLMMKATTYGSTAAAVLNNIALDRRLKSLLREKIEEKILPAFESLLVTTTPASIVSLAASAVTNLVGDQVIRNKMASSKKLWDNIGHLLGCYKESKLIAPSEYLLGLLLNLSTNVPSASLEQVGDGLIQNCYSIAASGDLSDLSASRALGVLSNLLPQCQNAVNYMCQDERTLLLLNLLKNQDPAFYKPALKCITAVTQSSEEARQMIAQNKGTSILMRFLAMEDEVVIGNAALCLSHLCQVKQVCSKLTKTNIIQKLLELARDGRKSACQTNCAILVGKLVQGDSRHLDRLRELHGIEILHGCMKHIK</sequence>
<dbReference type="KEGG" id="bgt:106063208"/>